<dbReference type="EMBL" id="BLXT01008455">
    <property type="protein sequence ID" value="GFO49031.1"/>
    <property type="molecule type" value="Genomic_DNA"/>
</dbReference>
<organism evidence="1 2">
    <name type="scientific">Plakobranchus ocellatus</name>
    <dbReference type="NCBI Taxonomy" id="259542"/>
    <lineage>
        <taxon>Eukaryota</taxon>
        <taxon>Metazoa</taxon>
        <taxon>Spiralia</taxon>
        <taxon>Lophotrochozoa</taxon>
        <taxon>Mollusca</taxon>
        <taxon>Gastropoda</taxon>
        <taxon>Heterobranchia</taxon>
        <taxon>Euthyneura</taxon>
        <taxon>Panpulmonata</taxon>
        <taxon>Sacoglossa</taxon>
        <taxon>Placobranchoidea</taxon>
        <taxon>Plakobranchidae</taxon>
        <taxon>Plakobranchus</taxon>
    </lineage>
</organism>
<dbReference type="Proteomes" id="UP000735302">
    <property type="component" value="Unassembled WGS sequence"/>
</dbReference>
<name>A0AAV4DYY0_9GAST</name>
<accession>A0AAV4DYY0</accession>
<gene>
    <name evidence="1" type="ORF">PoB_007553600</name>
</gene>
<dbReference type="AlphaFoldDB" id="A0AAV4DYY0"/>
<evidence type="ECO:0000313" key="1">
    <source>
        <dbReference type="EMBL" id="GFO49031.1"/>
    </source>
</evidence>
<keyword evidence="2" id="KW-1185">Reference proteome</keyword>
<reference evidence="1 2" key="1">
    <citation type="journal article" date="2021" name="Elife">
        <title>Chloroplast acquisition without the gene transfer in kleptoplastic sea slugs, Plakobranchus ocellatus.</title>
        <authorList>
            <person name="Maeda T."/>
            <person name="Takahashi S."/>
            <person name="Yoshida T."/>
            <person name="Shimamura S."/>
            <person name="Takaki Y."/>
            <person name="Nagai Y."/>
            <person name="Toyoda A."/>
            <person name="Suzuki Y."/>
            <person name="Arimoto A."/>
            <person name="Ishii H."/>
            <person name="Satoh N."/>
            <person name="Nishiyama T."/>
            <person name="Hasebe M."/>
            <person name="Maruyama T."/>
            <person name="Minagawa J."/>
            <person name="Obokata J."/>
            <person name="Shigenobu S."/>
        </authorList>
    </citation>
    <scope>NUCLEOTIDE SEQUENCE [LARGE SCALE GENOMIC DNA]</scope>
</reference>
<comment type="caution">
    <text evidence="1">The sequence shown here is derived from an EMBL/GenBank/DDBJ whole genome shotgun (WGS) entry which is preliminary data.</text>
</comment>
<proteinExistence type="predicted"/>
<evidence type="ECO:0000313" key="2">
    <source>
        <dbReference type="Proteomes" id="UP000735302"/>
    </source>
</evidence>
<protein>
    <submittedName>
        <fullName evidence="1">Uncharacterized protein</fullName>
    </submittedName>
</protein>
<sequence>MGVGNGNRVYYWDRSTSFRNKRKTNLLCSFSDLTCVASPQQSDLRLSGSVRLGHRWQGSNPQQRCPCRSRGGFAIHCANDAPKAIEVVTKPDREISAT</sequence>